<dbReference type="PANTHER" id="PTHR43798:SF33">
    <property type="entry name" value="HYDROLASE, PUTATIVE (AFU_ORTHOLOGUE AFUA_2G14860)-RELATED"/>
    <property type="match status" value="1"/>
</dbReference>
<reference evidence="2" key="2">
    <citation type="submission" date="2023-01" db="EMBL/GenBank/DDBJ databases">
        <title>Draft genome sequence of Paraferrimonas sedimenticola strain NBRC 101628.</title>
        <authorList>
            <person name="Sun Q."/>
            <person name="Mori K."/>
        </authorList>
    </citation>
    <scope>NUCLEOTIDE SEQUENCE</scope>
    <source>
        <strain evidence="2">NBRC 101628</strain>
    </source>
</reference>
<comment type="caution">
    <text evidence="2">The sequence shown here is derived from an EMBL/GenBank/DDBJ whole genome shotgun (WGS) entry which is preliminary data.</text>
</comment>
<dbReference type="RefSeq" id="WP_095505191.1">
    <property type="nucleotide sequence ID" value="NZ_BSNC01000004.1"/>
</dbReference>
<dbReference type="AlphaFoldDB" id="A0AA37RWT1"/>
<dbReference type="Proteomes" id="UP001161422">
    <property type="component" value="Unassembled WGS sequence"/>
</dbReference>
<name>A0AA37RWT1_9GAMM</name>
<sequence length="262" mass="28191">MTLVSRRYLPSDSGQLHIFQCGDPRLPKCLLLHQAPSNGAMFKTLMPLLSKHFFCVAPDFPGFGQSDGRSDSISGLARELYESLTSAFGSFDLVFGHHTGAAVAIELALIQRLPPTLVMCGPPLLTEAQKAALPASIPVDIFDEQAPALDALWAKMRAKAPSVDIAISHRETLQAMALQNDYRAIYQAVADYPFAEACKAFDGETLLMAGSNDVLHGKMADTAKLLGKAEVHTLGDANTYACETHAEQMAALIVAFTNNNKG</sequence>
<dbReference type="Gene3D" id="3.40.50.1820">
    <property type="entry name" value="alpha/beta hydrolase"/>
    <property type="match status" value="1"/>
</dbReference>
<evidence type="ECO:0000313" key="3">
    <source>
        <dbReference type="Proteomes" id="UP001161422"/>
    </source>
</evidence>
<evidence type="ECO:0000259" key="1">
    <source>
        <dbReference type="Pfam" id="PF12697"/>
    </source>
</evidence>
<dbReference type="PANTHER" id="PTHR43798">
    <property type="entry name" value="MONOACYLGLYCEROL LIPASE"/>
    <property type="match status" value="1"/>
</dbReference>
<dbReference type="SUPFAM" id="SSF53474">
    <property type="entry name" value="alpha/beta-Hydrolases"/>
    <property type="match status" value="1"/>
</dbReference>
<dbReference type="EMBL" id="BSNC01000004">
    <property type="protein sequence ID" value="GLP96374.1"/>
    <property type="molecule type" value="Genomic_DNA"/>
</dbReference>
<dbReference type="GO" id="GO:0016020">
    <property type="term" value="C:membrane"/>
    <property type="evidence" value="ECO:0007669"/>
    <property type="project" value="TreeGrafter"/>
</dbReference>
<evidence type="ECO:0000313" key="2">
    <source>
        <dbReference type="EMBL" id="GLP96374.1"/>
    </source>
</evidence>
<dbReference type="InterPro" id="IPR050266">
    <property type="entry name" value="AB_hydrolase_sf"/>
</dbReference>
<gene>
    <name evidence="2" type="ORF">GCM10007895_16800</name>
</gene>
<feature type="domain" description="AB hydrolase-1" evidence="1">
    <location>
        <begin position="31"/>
        <end position="250"/>
    </location>
</feature>
<dbReference type="InterPro" id="IPR029058">
    <property type="entry name" value="AB_hydrolase_fold"/>
</dbReference>
<dbReference type="InterPro" id="IPR000073">
    <property type="entry name" value="AB_hydrolase_1"/>
</dbReference>
<protein>
    <recommendedName>
        <fullName evidence="1">AB hydrolase-1 domain-containing protein</fullName>
    </recommendedName>
</protein>
<organism evidence="2 3">
    <name type="scientific">Paraferrimonas sedimenticola</name>
    <dbReference type="NCBI Taxonomy" id="375674"/>
    <lineage>
        <taxon>Bacteria</taxon>
        <taxon>Pseudomonadati</taxon>
        <taxon>Pseudomonadota</taxon>
        <taxon>Gammaproteobacteria</taxon>
        <taxon>Alteromonadales</taxon>
        <taxon>Ferrimonadaceae</taxon>
        <taxon>Paraferrimonas</taxon>
    </lineage>
</organism>
<dbReference type="Pfam" id="PF12697">
    <property type="entry name" value="Abhydrolase_6"/>
    <property type="match status" value="1"/>
</dbReference>
<keyword evidence="3" id="KW-1185">Reference proteome</keyword>
<accession>A0AA37RWT1</accession>
<reference evidence="2" key="1">
    <citation type="journal article" date="2014" name="Int. J. Syst. Evol. Microbiol.">
        <title>Complete genome sequence of Corynebacterium casei LMG S-19264T (=DSM 44701T), isolated from a smear-ripened cheese.</title>
        <authorList>
            <consortium name="US DOE Joint Genome Institute (JGI-PGF)"/>
            <person name="Walter F."/>
            <person name="Albersmeier A."/>
            <person name="Kalinowski J."/>
            <person name="Ruckert C."/>
        </authorList>
    </citation>
    <scope>NUCLEOTIDE SEQUENCE</scope>
    <source>
        <strain evidence="2">NBRC 101628</strain>
    </source>
</reference>
<proteinExistence type="predicted"/>